<feature type="DNA-binding region" description="HMG box" evidence="4">
    <location>
        <begin position="159"/>
        <end position="227"/>
    </location>
</feature>
<dbReference type="Pfam" id="PF00505">
    <property type="entry name" value="HMG_box"/>
    <property type="match status" value="1"/>
</dbReference>
<gene>
    <name evidence="7" type="ORF">g.36497</name>
</gene>
<feature type="compositionally biased region" description="Basic residues" evidence="5">
    <location>
        <begin position="1"/>
        <end position="10"/>
    </location>
</feature>
<evidence type="ECO:0000256" key="3">
    <source>
        <dbReference type="ARBA" id="ARBA00023242"/>
    </source>
</evidence>
<feature type="non-terminal residue" evidence="7">
    <location>
        <position position="524"/>
    </location>
</feature>
<protein>
    <recommendedName>
        <fullName evidence="6">HMG box domain-containing protein</fullName>
    </recommendedName>
</protein>
<evidence type="ECO:0000313" key="7">
    <source>
        <dbReference type="EMBL" id="JAS22556.1"/>
    </source>
</evidence>
<evidence type="ECO:0000256" key="2">
    <source>
        <dbReference type="ARBA" id="ARBA00023125"/>
    </source>
</evidence>
<feature type="domain" description="HMG box" evidence="6">
    <location>
        <begin position="159"/>
        <end position="227"/>
    </location>
</feature>
<comment type="subcellular location">
    <subcellularLocation>
        <location evidence="1">Nucleus</location>
    </subcellularLocation>
</comment>
<sequence>MSRNQNSKKGRNGERKEPLMEKTNSIVEKSIMDEEDVGAFMDEKVVIKNKTDVVIENEGIKDIYKEWSVENTKELLQKITEQIPKRDNLQYEFRLNLIDWDKVKFKEYSANDCHKKWKDISKGIRSYRLMKEYLHEARALLKKSGSSSNNKEWKFPTKPIKPLTSFMLYYVLKKKSFTKANPTLKMIEVATLLGKKYNDLPKTKKDKFINFSKEMSEDYKIAMEKFYTAHPEAIPPKTSRNSSLKRKSATTPVKEDLPPNSSSEDSEDGSDFGKRRKTTKKKSENPPISAYSLRKQSVLNKNNVEHQDIPLEDRMLDNSKQRMVTSAEDKMQCEEEFQSVEQNNKTERASYLQSLPEDKQPDELKKTSSKIKVDVLAKNTPRKARNSSVKNEYSKLKNGENQVDKPEIKEKSNNNPEVKEDLIPVKKLFEGEPEKPPGTAYEIFLKNFQEQNPQADVSSAESLWAKLSEEKIKFYTKMHKEAKQKYLEDFEAFLNSLDEDQLKNYSCNKSCEDQDDSSDSEDDL</sequence>
<feature type="compositionally biased region" description="Basic and acidic residues" evidence="5">
    <location>
        <begin position="356"/>
        <end position="375"/>
    </location>
</feature>
<dbReference type="PANTHER" id="PTHR46318:SF3">
    <property type="entry name" value="UPSTREAM BINDING TRANSCRIPTION FACTOR"/>
    <property type="match status" value="1"/>
</dbReference>
<dbReference type="EMBL" id="GEDC01014742">
    <property type="protein sequence ID" value="JAS22556.1"/>
    <property type="molecule type" value="Transcribed_RNA"/>
</dbReference>
<dbReference type="InterPro" id="IPR051762">
    <property type="entry name" value="UBF1"/>
</dbReference>
<dbReference type="Gene3D" id="1.10.30.10">
    <property type="entry name" value="High mobility group box domain"/>
    <property type="match status" value="2"/>
</dbReference>
<dbReference type="AlphaFoldDB" id="A0A1B6DA78"/>
<feature type="region of interest" description="Disordered" evidence="5">
    <location>
        <begin position="232"/>
        <end position="299"/>
    </location>
</feature>
<evidence type="ECO:0000256" key="4">
    <source>
        <dbReference type="PROSITE-ProRule" id="PRU00267"/>
    </source>
</evidence>
<dbReference type="SMART" id="SM00398">
    <property type="entry name" value="HMG"/>
    <property type="match status" value="2"/>
</dbReference>
<dbReference type="InterPro" id="IPR009071">
    <property type="entry name" value="HMG_box_dom"/>
</dbReference>
<dbReference type="InterPro" id="IPR036910">
    <property type="entry name" value="HMG_box_dom_sf"/>
</dbReference>
<reference evidence="7" key="1">
    <citation type="submission" date="2015-12" db="EMBL/GenBank/DDBJ databases">
        <title>De novo transcriptome assembly of four potential Pierce s Disease insect vectors from Arizona vineyards.</title>
        <authorList>
            <person name="Tassone E.E."/>
        </authorList>
    </citation>
    <scope>NUCLEOTIDE SEQUENCE</scope>
</reference>
<feature type="region of interest" description="Disordered" evidence="5">
    <location>
        <begin position="324"/>
        <end position="423"/>
    </location>
</feature>
<organism evidence="7">
    <name type="scientific">Clastoptera arizonana</name>
    <name type="common">Arizona spittle bug</name>
    <dbReference type="NCBI Taxonomy" id="38151"/>
    <lineage>
        <taxon>Eukaryota</taxon>
        <taxon>Metazoa</taxon>
        <taxon>Ecdysozoa</taxon>
        <taxon>Arthropoda</taxon>
        <taxon>Hexapoda</taxon>
        <taxon>Insecta</taxon>
        <taxon>Pterygota</taxon>
        <taxon>Neoptera</taxon>
        <taxon>Paraneoptera</taxon>
        <taxon>Hemiptera</taxon>
        <taxon>Auchenorrhyncha</taxon>
        <taxon>Cercopoidea</taxon>
        <taxon>Clastopteridae</taxon>
        <taxon>Clastoptera</taxon>
    </lineage>
</organism>
<dbReference type="PROSITE" id="PS50118">
    <property type="entry name" value="HMG_BOX_2"/>
    <property type="match status" value="1"/>
</dbReference>
<evidence type="ECO:0000259" key="6">
    <source>
        <dbReference type="PROSITE" id="PS50118"/>
    </source>
</evidence>
<accession>A0A1B6DA78</accession>
<feature type="compositionally biased region" description="Basic and acidic residues" evidence="5">
    <location>
        <begin position="11"/>
        <end position="20"/>
    </location>
</feature>
<feature type="region of interest" description="Disordered" evidence="5">
    <location>
        <begin position="1"/>
        <end position="24"/>
    </location>
</feature>
<dbReference type="PANTHER" id="PTHR46318">
    <property type="entry name" value="UPSTREAM BINDING TRANSCRIPTION FACTOR"/>
    <property type="match status" value="1"/>
</dbReference>
<keyword evidence="2 4" id="KW-0238">DNA-binding</keyword>
<dbReference type="SUPFAM" id="SSF47095">
    <property type="entry name" value="HMG-box"/>
    <property type="match status" value="2"/>
</dbReference>
<evidence type="ECO:0000256" key="1">
    <source>
        <dbReference type="ARBA" id="ARBA00004123"/>
    </source>
</evidence>
<evidence type="ECO:0000256" key="5">
    <source>
        <dbReference type="SAM" id="MobiDB-lite"/>
    </source>
</evidence>
<dbReference type="GO" id="GO:0003677">
    <property type="term" value="F:DNA binding"/>
    <property type="evidence" value="ECO:0007669"/>
    <property type="project" value="UniProtKB-UniRule"/>
</dbReference>
<proteinExistence type="predicted"/>
<name>A0A1B6DA78_9HEMI</name>
<dbReference type="GO" id="GO:0005634">
    <property type="term" value="C:nucleus"/>
    <property type="evidence" value="ECO:0007669"/>
    <property type="project" value="UniProtKB-SubCell"/>
</dbReference>
<feature type="compositionally biased region" description="Basic and acidic residues" evidence="5">
    <location>
        <begin position="392"/>
        <end position="423"/>
    </location>
</feature>
<keyword evidence="3 4" id="KW-0539">Nucleus</keyword>